<name>A0ABS8Y5S1_DATST</name>
<evidence type="ECO:0000313" key="2">
    <source>
        <dbReference type="Proteomes" id="UP000823775"/>
    </source>
</evidence>
<dbReference type="EMBL" id="JACEIK010043708">
    <property type="protein sequence ID" value="MCE5167021.1"/>
    <property type="molecule type" value="Genomic_DNA"/>
</dbReference>
<comment type="caution">
    <text evidence="1">The sequence shown here is derived from an EMBL/GenBank/DDBJ whole genome shotgun (WGS) entry which is preliminary data.</text>
</comment>
<proteinExistence type="predicted"/>
<feature type="non-terminal residue" evidence="1">
    <location>
        <position position="1"/>
    </location>
</feature>
<reference evidence="1 2" key="1">
    <citation type="journal article" date="2021" name="BMC Genomics">
        <title>Datura genome reveals duplications of psychoactive alkaloid biosynthetic genes and high mutation rate following tissue culture.</title>
        <authorList>
            <person name="Rajewski A."/>
            <person name="Carter-House D."/>
            <person name="Stajich J."/>
            <person name="Litt A."/>
        </authorList>
    </citation>
    <scope>NUCLEOTIDE SEQUENCE [LARGE SCALE GENOMIC DNA]</scope>
    <source>
        <strain evidence="1">AR-01</strain>
    </source>
</reference>
<dbReference type="Proteomes" id="UP000823775">
    <property type="component" value="Unassembled WGS sequence"/>
</dbReference>
<organism evidence="1 2">
    <name type="scientific">Datura stramonium</name>
    <name type="common">Jimsonweed</name>
    <name type="synonym">Common thornapple</name>
    <dbReference type="NCBI Taxonomy" id="4076"/>
    <lineage>
        <taxon>Eukaryota</taxon>
        <taxon>Viridiplantae</taxon>
        <taxon>Streptophyta</taxon>
        <taxon>Embryophyta</taxon>
        <taxon>Tracheophyta</taxon>
        <taxon>Spermatophyta</taxon>
        <taxon>Magnoliopsida</taxon>
        <taxon>eudicotyledons</taxon>
        <taxon>Gunneridae</taxon>
        <taxon>Pentapetalae</taxon>
        <taxon>asterids</taxon>
        <taxon>lamiids</taxon>
        <taxon>Solanales</taxon>
        <taxon>Solanaceae</taxon>
        <taxon>Solanoideae</taxon>
        <taxon>Datureae</taxon>
        <taxon>Datura</taxon>
    </lineage>
</organism>
<gene>
    <name evidence="1" type="ORF">HAX54_033992</name>
</gene>
<keyword evidence="2" id="KW-1185">Reference proteome</keyword>
<protein>
    <recommendedName>
        <fullName evidence="3">ENR1 protein</fullName>
    </recommendedName>
</protein>
<evidence type="ECO:0008006" key="3">
    <source>
        <dbReference type="Google" id="ProtNLM"/>
    </source>
</evidence>
<accession>A0ABS8Y5S1</accession>
<evidence type="ECO:0000313" key="1">
    <source>
        <dbReference type="EMBL" id="MCE5167021.1"/>
    </source>
</evidence>
<sequence length="87" mass="9720">GRAKARLINIINIIREEKQVKQYAWSRGSTTTGPSCDWIPPLLKSSRDGTPYWNKGGDLLSFKGNKGWAVARLVSNRVLQKPWSGPP</sequence>